<evidence type="ECO:0000313" key="6">
    <source>
        <dbReference type="Proteomes" id="UP001197247"/>
    </source>
</evidence>
<feature type="domain" description="HTH marR-type" evidence="4">
    <location>
        <begin position="15"/>
        <end position="143"/>
    </location>
</feature>
<gene>
    <name evidence="5" type="ORF">KIH74_21435</name>
</gene>
<dbReference type="SMART" id="SM00347">
    <property type="entry name" value="HTH_MARR"/>
    <property type="match status" value="1"/>
</dbReference>
<evidence type="ECO:0000256" key="1">
    <source>
        <dbReference type="ARBA" id="ARBA00023015"/>
    </source>
</evidence>
<accession>A0ABS5TK97</accession>
<protein>
    <submittedName>
        <fullName evidence="5">MarR family transcriptional regulator</fullName>
    </submittedName>
</protein>
<dbReference type="Gene3D" id="1.10.10.10">
    <property type="entry name" value="Winged helix-like DNA-binding domain superfamily/Winged helix DNA-binding domain"/>
    <property type="match status" value="1"/>
</dbReference>
<sequence length="164" mass="17701">MLPVDAVPAESDLGADRLTDAVVAVAVLSRSLERALSDLTLPQYRILALIESEPQRAARLATRSEVTKASLTSITVVLERRGLIQRDKVLGDRRGVMFGLTDEGREVLAASRQVLNDRLRAFLARFAADEREAVLHGLQLIVDSTGKGYSAPGTHAAMKARGLA</sequence>
<evidence type="ECO:0000259" key="4">
    <source>
        <dbReference type="PROSITE" id="PS50995"/>
    </source>
</evidence>
<dbReference type="PANTHER" id="PTHR33164">
    <property type="entry name" value="TRANSCRIPTIONAL REGULATOR, MARR FAMILY"/>
    <property type="match status" value="1"/>
</dbReference>
<comment type="caution">
    <text evidence="5">The sequence shown here is derived from an EMBL/GenBank/DDBJ whole genome shotgun (WGS) entry which is preliminary data.</text>
</comment>
<dbReference type="PANTHER" id="PTHR33164:SF99">
    <property type="entry name" value="MARR FAMILY REGULATORY PROTEIN"/>
    <property type="match status" value="1"/>
</dbReference>
<dbReference type="InterPro" id="IPR036390">
    <property type="entry name" value="WH_DNA-bd_sf"/>
</dbReference>
<keyword evidence="3" id="KW-0804">Transcription</keyword>
<keyword evidence="6" id="KW-1185">Reference proteome</keyword>
<dbReference type="InterPro" id="IPR039422">
    <property type="entry name" value="MarR/SlyA-like"/>
</dbReference>
<proteinExistence type="predicted"/>
<keyword evidence="1" id="KW-0805">Transcription regulation</keyword>
<dbReference type="EMBL" id="JAHBAY010000009">
    <property type="protein sequence ID" value="MBT0771515.1"/>
    <property type="molecule type" value="Genomic_DNA"/>
</dbReference>
<evidence type="ECO:0000256" key="2">
    <source>
        <dbReference type="ARBA" id="ARBA00023125"/>
    </source>
</evidence>
<dbReference type="RefSeq" id="WP_214157860.1">
    <property type="nucleotide sequence ID" value="NZ_JAHBAY010000009.1"/>
</dbReference>
<dbReference type="InterPro" id="IPR000835">
    <property type="entry name" value="HTH_MarR-typ"/>
</dbReference>
<evidence type="ECO:0000256" key="3">
    <source>
        <dbReference type="ARBA" id="ARBA00023163"/>
    </source>
</evidence>
<keyword evidence="2" id="KW-0238">DNA-binding</keyword>
<dbReference type="PROSITE" id="PS01117">
    <property type="entry name" value="HTH_MARR_1"/>
    <property type="match status" value="1"/>
</dbReference>
<dbReference type="PROSITE" id="PS50995">
    <property type="entry name" value="HTH_MARR_2"/>
    <property type="match status" value="1"/>
</dbReference>
<dbReference type="SUPFAM" id="SSF46785">
    <property type="entry name" value="Winged helix' DNA-binding domain"/>
    <property type="match status" value="1"/>
</dbReference>
<dbReference type="InterPro" id="IPR023187">
    <property type="entry name" value="Tscrpt_reg_MarR-type_CS"/>
</dbReference>
<name>A0ABS5TK97_9ACTN</name>
<dbReference type="Pfam" id="PF01047">
    <property type="entry name" value="MarR"/>
    <property type="match status" value="1"/>
</dbReference>
<dbReference type="Proteomes" id="UP001197247">
    <property type="component" value="Unassembled WGS sequence"/>
</dbReference>
<organism evidence="5 6">
    <name type="scientific">Kineosporia corallincola</name>
    <dbReference type="NCBI Taxonomy" id="2835133"/>
    <lineage>
        <taxon>Bacteria</taxon>
        <taxon>Bacillati</taxon>
        <taxon>Actinomycetota</taxon>
        <taxon>Actinomycetes</taxon>
        <taxon>Kineosporiales</taxon>
        <taxon>Kineosporiaceae</taxon>
        <taxon>Kineosporia</taxon>
    </lineage>
</organism>
<dbReference type="InterPro" id="IPR036388">
    <property type="entry name" value="WH-like_DNA-bd_sf"/>
</dbReference>
<evidence type="ECO:0000313" key="5">
    <source>
        <dbReference type="EMBL" id="MBT0771515.1"/>
    </source>
</evidence>
<reference evidence="5 6" key="1">
    <citation type="submission" date="2021-05" db="EMBL/GenBank/DDBJ databases">
        <title>Kineosporia and Streptomyces sp. nov. two new marine actinobacteria isolated from Coral.</title>
        <authorList>
            <person name="Buangrab K."/>
            <person name="Sutthacheep M."/>
            <person name="Yeemin T."/>
            <person name="Harunari E."/>
            <person name="Igarashi Y."/>
            <person name="Kanchanasin P."/>
            <person name="Tanasupawat S."/>
            <person name="Phongsopitanun W."/>
        </authorList>
    </citation>
    <scope>NUCLEOTIDE SEQUENCE [LARGE SCALE GENOMIC DNA]</scope>
    <source>
        <strain evidence="5 6">J2-2</strain>
    </source>
</reference>